<name>A0A1H6L8Y1_9FLAO</name>
<dbReference type="SUPFAM" id="SSF53335">
    <property type="entry name" value="S-adenosyl-L-methionine-dependent methyltransferases"/>
    <property type="match status" value="1"/>
</dbReference>
<proteinExistence type="predicted"/>
<reference evidence="1 2" key="1">
    <citation type="submission" date="2016-10" db="EMBL/GenBank/DDBJ databases">
        <authorList>
            <person name="de Groot N.N."/>
        </authorList>
    </citation>
    <scope>NUCLEOTIDE SEQUENCE [LARGE SCALE GENOMIC DNA]</scope>
    <source>
        <strain evidence="1 2">CGMCC 1.10825</strain>
    </source>
</reference>
<dbReference type="RefSeq" id="WP_091098560.1">
    <property type="nucleotide sequence ID" value="NZ_FNXE01000019.1"/>
</dbReference>
<dbReference type="GO" id="GO:0032259">
    <property type="term" value="P:methylation"/>
    <property type="evidence" value="ECO:0007669"/>
    <property type="project" value="UniProtKB-KW"/>
</dbReference>
<dbReference type="Proteomes" id="UP000199634">
    <property type="component" value="Unassembled WGS sequence"/>
</dbReference>
<protein>
    <submittedName>
        <fullName evidence="1">Methyltransferase domain-containing protein</fullName>
    </submittedName>
</protein>
<dbReference type="GO" id="GO:0008168">
    <property type="term" value="F:methyltransferase activity"/>
    <property type="evidence" value="ECO:0007669"/>
    <property type="project" value="UniProtKB-KW"/>
</dbReference>
<evidence type="ECO:0000313" key="2">
    <source>
        <dbReference type="Proteomes" id="UP000199634"/>
    </source>
</evidence>
<dbReference type="AlphaFoldDB" id="A0A1H6L8Y1"/>
<keyword evidence="1" id="KW-0489">Methyltransferase</keyword>
<accession>A0A1H6L8Y1</accession>
<dbReference type="OrthoDB" id="5464618at2"/>
<dbReference type="Gene3D" id="3.40.50.150">
    <property type="entry name" value="Vaccinia Virus protein VP39"/>
    <property type="match status" value="1"/>
</dbReference>
<dbReference type="InterPro" id="IPR029063">
    <property type="entry name" value="SAM-dependent_MTases_sf"/>
</dbReference>
<keyword evidence="1" id="KW-0808">Transferase</keyword>
<evidence type="ECO:0000313" key="1">
    <source>
        <dbReference type="EMBL" id="SEH80903.1"/>
    </source>
</evidence>
<dbReference type="Pfam" id="PF13578">
    <property type="entry name" value="Methyltransf_24"/>
    <property type="match status" value="1"/>
</dbReference>
<sequence length="273" mass="31965">MKYSKISHLIKSKLIENKSINEIRTHFTSGEKLVSSFLKAKKRNGTETEKNSLKTLDTYGNELSKREDLIDFSLFGINEKQTVSGVFQRAASKTKWCHFFYFLSRNDKETNILEIGTNLGVSGQYFIGALCDNNIKDSNFITFEGVPDLCKIANERFLKISEDKNCNYKIIQGLYEDTLHQVDDFDIKYDIIFIDGNHKYKPTIEYYEYLLNHSKDNAVFIFDDINWSDEMKKAWQDILKTNYSYSIDFFKMGIIVIEKDNHLKKNYNLFLTL</sequence>
<keyword evidence="2" id="KW-1185">Reference proteome</keyword>
<organism evidence="1 2">
    <name type="scientific">Paenimyroides marinum</name>
    <dbReference type="NCBI Taxonomy" id="1159016"/>
    <lineage>
        <taxon>Bacteria</taxon>
        <taxon>Pseudomonadati</taxon>
        <taxon>Bacteroidota</taxon>
        <taxon>Flavobacteriia</taxon>
        <taxon>Flavobacteriales</taxon>
        <taxon>Flavobacteriaceae</taxon>
        <taxon>Paenimyroides</taxon>
    </lineage>
</organism>
<dbReference type="STRING" id="1159016.SAMN02927937_01553"/>
<gene>
    <name evidence="1" type="ORF">SAMN02927937_01553</name>
</gene>
<dbReference type="EMBL" id="FNXE01000019">
    <property type="protein sequence ID" value="SEH80903.1"/>
    <property type="molecule type" value="Genomic_DNA"/>
</dbReference>